<protein>
    <submittedName>
        <fullName evidence="2">Uncharacterized protein</fullName>
    </submittedName>
</protein>
<dbReference type="Proteomes" id="UP001457282">
    <property type="component" value="Unassembled WGS sequence"/>
</dbReference>
<comment type="caution">
    <text evidence="2">The sequence shown here is derived from an EMBL/GenBank/DDBJ whole genome shotgun (WGS) entry which is preliminary data.</text>
</comment>
<dbReference type="InterPro" id="IPR039904">
    <property type="entry name" value="TRANK1"/>
</dbReference>
<keyword evidence="3" id="KW-1185">Reference proteome</keyword>
<sequence>MWLLLARDRDCGFVKIGRAVKPMFDYWKKKCLVQVKQLDNSLAHAMQVASSPEEWKSRGIKLYHEHNYEMATMCFERAGDTYWESRSKASGLKALADHMRMSNPEEAKSVLREAAEIFDAIGKADSAARCFSDLGEYERAGYFLNKCGESELERAAECFSRAGCYEEAADVYAKGHFFSECLTVCAKGKLFEMGLQYINNWKRHAEEDTAMTTRVKGIKRMEHEFLESCALHYYNLNDNRSMMKFVKAFNSIILMRDFLKRLDSLDDLLLLEEEFGNYLEAANIAQHKGEILLESDFLGKAGVWRLYHNLSPVYVLLISDADWVRGLDKRHFQSYENLVSIDVHQLISAAQNFWSSELVSVGIKVLEKLEALFKFPIKSPDSTFFQSRSLTLIYDAAMYLMDSKCLKQRNQDTVTLQKFVTFSTEKFITCIFPLDWRNSARENMISLRRTNASQSMLRQVIVECISGKNKLSYGKIGKVVMIILGSGKPNSELYSKLVQKLICNPPWMAFIETLCEDMGPWSHSGEPKQVSVLWRFHEALVATYGINWRCVYDYISPGCFFYLVERLLTLASCFHGFVISTSSSFIEWLIYKDGDTIRSSPPLQRIVDFVIEVVRDCVYNRGNMIDWIKKTDSDGKSCYSLIMLRLVILLCLLLVNFGRSLDILFDVLGKNYVTEVLPKEFVDVLKKGRRDKSVSGCVLAVATALKKIGAVLFSARDSDEGTSSKQSDTDVTHSEGEEICISNELKPKCPQPDPEPASATHGKKKGNPKKHKGKKGRK</sequence>
<dbReference type="InterPro" id="IPR011990">
    <property type="entry name" value="TPR-like_helical_dom_sf"/>
</dbReference>
<evidence type="ECO:0000313" key="3">
    <source>
        <dbReference type="Proteomes" id="UP001457282"/>
    </source>
</evidence>
<feature type="compositionally biased region" description="Basic residues" evidence="1">
    <location>
        <begin position="761"/>
        <end position="778"/>
    </location>
</feature>
<evidence type="ECO:0000313" key="2">
    <source>
        <dbReference type="EMBL" id="KAK9935673.1"/>
    </source>
</evidence>
<dbReference type="AlphaFoldDB" id="A0AAW1XH23"/>
<dbReference type="PANTHER" id="PTHR21529">
    <property type="entry name" value="MAMMARY TURMOR VIRUS RECEPTOR HOMOLOG 1, 2 MTVR1, 2"/>
    <property type="match status" value="1"/>
</dbReference>
<proteinExistence type="predicted"/>
<organism evidence="2 3">
    <name type="scientific">Rubus argutus</name>
    <name type="common">Southern blackberry</name>
    <dbReference type="NCBI Taxonomy" id="59490"/>
    <lineage>
        <taxon>Eukaryota</taxon>
        <taxon>Viridiplantae</taxon>
        <taxon>Streptophyta</taxon>
        <taxon>Embryophyta</taxon>
        <taxon>Tracheophyta</taxon>
        <taxon>Spermatophyta</taxon>
        <taxon>Magnoliopsida</taxon>
        <taxon>eudicotyledons</taxon>
        <taxon>Gunneridae</taxon>
        <taxon>Pentapetalae</taxon>
        <taxon>rosids</taxon>
        <taxon>fabids</taxon>
        <taxon>Rosales</taxon>
        <taxon>Rosaceae</taxon>
        <taxon>Rosoideae</taxon>
        <taxon>Rosoideae incertae sedis</taxon>
        <taxon>Rubus</taxon>
    </lineage>
</organism>
<name>A0AAW1XH23_RUBAR</name>
<reference evidence="2 3" key="1">
    <citation type="journal article" date="2023" name="G3 (Bethesda)">
        <title>A chromosome-length genome assembly and annotation of blackberry (Rubus argutus, cv. 'Hillquist').</title>
        <authorList>
            <person name="Bruna T."/>
            <person name="Aryal R."/>
            <person name="Dudchenko O."/>
            <person name="Sargent D.J."/>
            <person name="Mead D."/>
            <person name="Buti M."/>
            <person name="Cavallini A."/>
            <person name="Hytonen T."/>
            <person name="Andres J."/>
            <person name="Pham M."/>
            <person name="Weisz D."/>
            <person name="Mascagni F."/>
            <person name="Usai G."/>
            <person name="Natali L."/>
            <person name="Bassil N."/>
            <person name="Fernandez G.E."/>
            <person name="Lomsadze A."/>
            <person name="Armour M."/>
            <person name="Olukolu B."/>
            <person name="Poorten T."/>
            <person name="Britton C."/>
            <person name="Davik J."/>
            <person name="Ashrafi H."/>
            <person name="Aiden E.L."/>
            <person name="Borodovsky M."/>
            <person name="Worthington M."/>
        </authorList>
    </citation>
    <scope>NUCLEOTIDE SEQUENCE [LARGE SCALE GENOMIC DNA]</scope>
    <source>
        <strain evidence="2">PI 553951</strain>
    </source>
</reference>
<dbReference type="Gene3D" id="1.25.40.10">
    <property type="entry name" value="Tetratricopeptide repeat domain"/>
    <property type="match status" value="1"/>
</dbReference>
<accession>A0AAW1XH23</accession>
<dbReference type="SUPFAM" id="SSF48452">
    <property type="entry name" value="TPR-like"/>
    <property type="match status" value="1"/>
</dbReference>
<gene>
    <name evidence="2" type="ORF">M0R45_022763</name>
</gene>
<feature type="region of interest" description="Disordered" evidence="1">
    <location>
        <begin position="742"/>
        <end position="778"/>
    </location>
</feature>
<dbReference type="EMBL" id="JBEDUW010000004">
    <property type="protein sequence ID" value="KAK9935673.1"/>
    <property type="molecule type" value="Genomic_DNA"/>
</dbReference>
<dbReference type="PANTHER" id="PTHR21529:SF4">
    <property type="entry name" value="TPR AND ANKYRIN REPEAT-CONTAINING PROTEIN 1"/>
    <property type="match status" value="1"/>
</dbReference>
<evidence type="ECO:0000256" key="1">
    <source>
        <dbReference type="SAM" id="MobiDB-lite"/>
    </source>
</evidence>